<keyword evidence="2" id="KW-1185">Reference proteome</keyword>
<organism evidence="1 2">
    <name type="scientific">Pyrobaculum islandicum (strain DSM 4184 / JCM 9189 / GEO3)</name>
    <dbReference type="NCBI Taxonomy" id="384616"/>
    <lineage>
        <taxon>Archaea</taxon>
        <taxon>Thermoproteota</taxon>
        <taxon>Thermoprotei</taxon>
        <taxon>Thermoproteales</taxon>
        <taxon>Thermoproteaceae</taxon>
        <taxon>Pyrobaculum</taxon>
    </lineage>
</organism>
<reference evidence="1" key="1">
    <citation type="submission" date="2006-12" db="EMBL/GenBank/DDBJ databases">
        <title>Complete sequence of Pyrobaculum islandicum DSM 4184.</title>
        <authorList>
            <person name="Copeland A."/>
            <person name="Lucas S."/>
            <person name="Lapidus A."/>
            <person name="Barry K."/>
            <person name="Detter J.C."/>
            <person name="Glavina del Rio T."/>
            <person name="Dalin E."/>
            <person name="Tice H."/>
            <person name="Pitluck S."/>
            <person name="Meincke L."/>
            <person name="Brettin T."/>
            <person name="Bruce D."/>
            <person name="Han C."/>
            <person name="Tapia R."/>
            <person name="Gilna P."/>
            <person name="Schmutz J."/>
            <person name="Larimer F."/>
            <person name="Land M."/>
            <person name="Hauser L."/>
            <person name="Kyrpides N."/>
            <person name="Mikhailova N."/>
            <person name="Cozen A.E."/>
            <person name="Fitz-Gibbon S.T."/>
            <person name="House C.H."/>
            <person name="Saltikov C."/>
            <person name="Lowe T."/>
            <person name="Richardson P."/>
        </authorList>
    </citation>
    <scope>NUCLEOTIDE SEQUENCE [LARGE SCALE GENOMIC DNA]</scope>
    <source>
        <strain evidence="1">DSM 4184</strain>
    </source>
</reference>
<name>A1RS88_PYRIL</name>
<dbReference type="KEGG" id="pis:Pisl_0642"/>
<dbReference type="eggNOG" id="arCOG14550">
    <property type="taxonomic scope" value="Archaea"/>
</dbReference>
<dbReference type="EMBL" id="CP000504">
    <property type="protein sequence ID" value="ABL87820.1"/>
    <property type="molecule type" value="Genomic_DNA"/>
</dbReference>
<proteinExistence type="predicted"/>
<dbReference type="AlphaFoldDB" id="A1RS88"/>
<evidence type="ECO:0000313" key="1">
    <source>
        <dbReference type="EMBL" id="ABL87820.1"/>
    </source>
</evidence>
<evidence type="ECO:0000313" key="2">
    <source>
        <dbReference type="Proteomes" id="UP000002595"/>
    </source>
</evidence>
<accession>A1RS88</accession>
<gene>
    <name evidence="1" type="ordered locus">Pisl_0642</name>
</gene>
<protein>
    <submittedName>
        <fullName evidence="1">Uncharacterized protein</fullName>
    </submittedName>
</protein>
<dbReference type="Proteomes" id="UP000002595">
    <property type="component" value="Chromosome"/>
</dbReference>
<dbReference type="HOGENOM" id="CLU_2217151_0_0_2"/>
<sequence length="116" mass="13698">MSKPSLFSRPPDVHMSQTQLPIEKKLIENAICELGGKLVNVETCDGNVVYIETTEDSGCFALIPDPFAPQHPIPVSCEEYCKKEEDEEEEELWEEFEEEWEQEDEWEEEWEEEEEW</sequence>